<keyword evidence="10" id="KW-0067">ATP-binding</keyword>
<dbReference type="EC" id="2.7.10.1" evidence="2"/>
<evidence type="ECO:0000256" key="5">
    <source>
        <dbReference type="ARBA" id="ARBA00022679"/>
    </source>
</evidence>
<protein>
    <recommendedName>
        <fullName evidence="2">receptor protein-tyrosine kinase</fullName>
        <ecNumber evidence="2">2.7.10.1</ecNumber>
    </recommendedName>
</protein>
<keyword evidence="12 19" id="KW-0472">Membrane</keyword>
<dbReference type="Gene3D" id="2.60.120.260">
    <property type="entry name" value="Galactose-binding domain-like"/>
    <property type="match status" value="1"/>
</dbReference>
<evidence type="ECO:0000256" key="16">
    <source>
        <dbReference type="ARBA" id="ARBA00023180"/>
    </source>
</evidence>
<evidence type="ECO:0000259" key="20">
    <source>
        <dbReference type="PROSITE" id="PS50011"/>
    </source>
</evidence>
<dbReference type="PANTHER" id="PTHR24416">
    <property type="entry name" value="TYROSINE-PROTEIN KINASE RECEPTOR"/>
    <property type="match status" value="1"/>
</dbReference>
<evidence type="ECO:0000256" key="10">
    <source>
        <dbReference type="ARBA" id="ARBA00022840"/>
    </source>
</evidence>
<dbReference type="InterPro" id="IPR001245">
    <property type="entry name" value="Ser-Thr/Tyr_kinase_cat_dom"/>
</dbReference>
<feature type="domain" description="Protein kinase" evidence="20">
    <location>
        <begin position="542"/>
        <end position="836"/>
    </location>
</feature>
<evidence type="ECO:0000256" key="13">
    <source>
        <dbReference type="ARBA" id="ARBA00023137"/>
    </source>
</evidence>
<reference evidence="22" key="4">
    <citation type="submission" date="2025-09" db="UniProtKB">
        <authorList>
            <consortium name="Ensembl"/>
        </authorList>
    </citation>
    <scope>IDENTIFICATION</scope>
    <source>
        <strain evidence="22">HSOK</strain>
    </source>
</reference>
<evidence type="ECO:0000256" key="14">
    <source>
        <dbReference type="ARBA" id="ARBA00023157"/>
    </source>
</evidence>
<dbReference type="AlphaFoldDB" id="A0A3P9H8T2"/>
<dbReference type="FunFam" id="2.60.120.260:FF:000007">
    <property type="entry name" value="Discoidin domain receptor tyrosine kinase 1"/>
    <property type="match status" value="1"/>
</dbReference>
<evidence type="ECO:0000256" key="18">
    <source>
        <dbReference type="ARBA" id="ARBA00061639"/>
    </source>
</evidence>
<keyword evidence="7" id="KW-0732">Signal</keyword>
<evidence type="ECO:0000256" key="4">
    <source>
        <dbReference type="ARBA" id="ARBA00022553"/>
    </source>
</evidence>
<keyword evidence="8" id="KW-0547">Nucleotide-binding</keyword>
<dbReference type="PRINTS" id="PR00109">
    <property type="entry name" value="TYRKINASE"/>
</dbReference>
<dbReference type="PROSITE" id="PS00109">
    <property type="entry name" value="PROTEIN_KINASE_TYR"/>
    <property type="match status" value="1"/>
</dbReference>
<dbReference type="CDD" id="cd05051">
    <property type="entry name" value="PTKc_DDR"/>
    <property type="match status" value="1"/>
</dbReference>
<comment type="catalytic activity">
    <reaction evidence="17">
        <text>L-tyrosyl-[protein] + ATP = O-phospho-L-tyrosyl-[protein] + ADP + H(+)</text>
        <dbReference type="Rhea" id="RHEA:10596"/>
        <dbReference type="Rhea" id="RHEA-COMP:10136"/>
        <dbReference type="Rhea" id="RHEA-COMP:20101"/>
        <dbReference type="ChEBI" id="CHEBI:15378"/>
        <dbReference type="ChEBI" id="CHEBI:30616"/>
        <dbReference type="ChEBI" id="CHEBI:46858"/>
        <dbReference type="ChEBI" id="CHEBI:61978"/>
        <dbReference type="ChEBI" id="CHEBI:456216"/>
        <dbReference type="EC" id="2.7.10.1"/>
    </reaction>
</comment>
<keyword evidence="13" id="KW-0829">Tyrosine-protein kinase</keyword>
<dbReference type="InterPro" id="IPR008266">
    <property type="entry name" value="Tyr_kinase_AS"/>
</dbReference>
<dbReference type="InterPro" id="IPR000719">
    <property type="entry name" value="Prot_kinase_dom"/>
</dbReference>
<reference key="1">
    <citation type="journal article" date="2007" name="Nature">
        <title>The medaka draft genome and insights into vertebrate genome evolution.</title>
        <authorList>
            <person name="Kasahara M."/>
            <person name="Naruse K."/>
            <person name="Sasaki S."/>
            <person name="Nakatani Y."/>
            <person name="Qu W."/>
            <person name="Ahsan B."/>
            <person name="Yamada T."/>
            <person name="Nagayasu Y."/>
            <person name="Doi K."/>
            <person name="Kasai Y."/>
            <person name="Jindo T."/>
            <person name="Kobayashi D."/>
            <person name="Shimada A."/>
            <person name="Toyoda A."/>
            <person name="Kuroki Y."/>
            <person name="Fujiyama A."/>
            <person name="Sasaki T."/>
            <person name="Shimizu A."/>
            <person name="Asakawa S."/>
            <person name="Shimizu N."/>
            <person name="Hashimoto S."/>
            <person name="Yang J."/>
            <person name="Lee Y."/>
            <person name="Matsushima K."/>
            <person name="Sugano S."/>
            <person name="Sakaizumi M."/>
            <person name="Narita T."/>
            <person name="Ohishi K."/>
            <person name="Haga S."/>
            <person name="Ohta F."/>
            <person name="Nomoto H."/>
            <person name="Nogata K."/>
            <person name="Morishita T."/>
            <person name="Endo T."/>
            <person name="Shin-I T."/>
            <person name="Takeda H."/>
            <person name="Morishita S."/>
            <person name="Kohara Y."/>
        </authorList>
    </citation>
    <scope>NUCLEOTIDE SEQUENCE [LARGE SCALE GENOMIC DNA]</scope>
    <source>
        <strain>Hd-rR</strain>
    </source>
</reference>
<dbReference type="Ensembl" id="ENSORLT00015008357.1">
    <property type="protein sequence ID" value="ENSORLP00015003983.1"/>
    <property type="gene ID" value="ENSORLG00015004743.1"/>
</dbReference>
<evidence type="ECO:0000256" key="15">
    <source>
        <dbReference type="ARBA" id="ARBA00023170"/>
    </source>
</evidence>
<dbReference type="Gene3D" id="3.30.200.20">
    <property type="entry name" value="Phosphorylase Kinase, domain 1"/>
    <property type="match status" value="1"/>
</dbReference>
<keyword evidence="9" id="KW-0418">Kinase</keyword>
<evidence type="ECO:0000256" key="1">
    <source>
        <dbReference type="ARBA" id="ARBA00004251"/>
    </source>
</evidence>
<dbReference type="Proteomes" id="UP000265200">
    <property type="component" value="Chromosome 17"/>
</dbReference>
<dbReference type="PROSITE" id="PS50022">
    <property type="entry name" value="FA58C_3"/>
    <property type="match status" value="1"/>
</dbReference>
<dbReference type="InterPro" id="IPR011009">
    <property type="entry name" value="Kinase-like_dom_sf"/>
</dbReference>
<dbReference type="Pfam" id="PF07714">
    <property type="entry name" value="PK_Tyr_Ser-Thr"/>
    <property type="match status" value="1"/>
</dbReference>
<dbReference type="InterPro" id="IPR008979">
    <property type="entry name" value="Galactose-bd-like_sf"/>
</dbReference>
<comment type="similarity">
    <text evidence="18">Belongs to the protein kinase superfamily. Tyr protein kinase family. Insulin receptor subfamily.</text>
</comment>
<dbReference type="Pfam" id="PF00754">
    <property type="entry name" value="F5_F8_type_C"/>
    <property type="match status" value="1"/>
</dbReference>
<evidence type="ECO:0000256" key="6">
    <source>
        <dbReference type="ARBA" id="ARBA00022692"/>
    </source>
</evidence>
<dbReference type="Pfam" id="PF21114">
    <property type="entry name" value="DDR1-2_DS-like"/>
    <property type="match status" value="1"/>
</dbReference>
<dbReference type="GO" id="GO:0005524">
    <property type="term" value="F:ATP binding"/>
    <property type="evidence" value="ECO:0007669"/>
    <property type="project" value="UniProtKB-KW"/>
</dbReference>
<evidence type="ECO:0000256" key="7">
    <source>
        <dbReference type="ARBA" id="ARBA00022729"/>
    </source>
</evidence>
<evidence type="ECO:0000313" key="22">
    <source>
        <dbReference type="Ensembl" id="ENSORLP00015003983.1"/>
    </source>
</evidence>
<keyword evidence="4" id="KW-0597">Phosphoprotein</keyword>
<feature type="domain" description="F5/8 type C" evidence="21">
    <location>
        <begin position="1"/>
        <end position="109"/>
    </location>
</feature>
<evidence type="ECO:0000256" key="9">
    <source>
        <dbReference type="ARBA" id="ARBA00022777"/>
    </source>
</evidence>
<keyword evidence="6 19" id="KW-0812">Transmembrane</keyword>
<dbReference type="Gene3D" id="1.10.510.10">
    <property type="entry name" value="Transferase(Phosphotransferase) domain 1"/>
    <property type="match status" value="1"/>
</dbReference>
<keyword evidence="16" id="KW-0325">Glycoprotein</keyword>
<evidence type="ECO:0000313" key="23">
    <source>
        <dbReference type="Proteomes" id="UP000265200"/>
    </source>
</evidence>
<evidence type="ECO:0000256" key="8">
    <source>
        <dbReference type="ARBA" id="ARBA00022741"/>
    </source>
</evidence>
<evidence type="ECO:0000256" key="3">
    <source>
        <dbReference type="ARBA" id="ARBA00022475"/>
    </source>
</evidence>
<proteinExistence type="inferred from homology"/>
<evidence type="ECO:0000256" key="19">
    <source>
        <dbReference type="SAM" id="Phobius"/>
    </source>
</evidence>
<evidence type="ECO:0000259" key="21">
    <source>
        <dbReference type="PROSITE" id="PS50022"/>
    </source>
</evidence>
<dbReference type="SUPFAM" id="SSF49785">
    <property type="entry name" value="Galactose-binding domain-like"/>
    <property type="match status" value="1"/>
</dbReference>
<dbReference type="InterPro" id="IPR002011">
    <property type="entry name" value="Tyr_kinase_rcpt_2_CS"/>
</dbReference>
<dbReference type="GO" id="GO:0038063">
    <property type="term" value="P:collagen-activated tyrosine kinase receptor signaling pathway"/>
    <property type="evidence" value="ECO:0007669"/>
    <property type="project" value="UniProtKB-ARBA"/>
</dbReference>
<dbReference type="CDD" id="cd00057">
    <property type="entry name" value="FA58C"/>
    <property type="match status" value="1"/>
</dbReference>
<reference evidence="22" key="3">
    <citation type="submission" date="2025-08" db="UniProtKB">
        <authorList>
            <consortium name="Ensembl"/>
        </authorList>
    </citation>
    <scope>IDENTIFICATION</scope>
    <source>
        <strain evidence="22">HSOK</strain>
    </source>
</reference>
<dbReference type="PANTHER" id="PTHR24416:SF520">
    <property type="entry name" value="RECEPTOR PROTEIN-TYROSINE KINASE"/>
    <property type="match status" value="1"/>
</dbReference>
<evidence type="ECO:0000256" key="12">
    <source>
        <dbReference type="ARBA" id="ARBA00023136"/>
    </source>
</evidence>
<keyword evidence="5" id="KW-0808">Transferase</keyword>
<comment type="subcellular location">
    <subcellularLocation>
        <location evidence="1">Cell membrane</location>
        <topology evidence="1">Single-pass type I membrane protein</topology>
    </subcellularLocation>
</comment>
<reference evidence="22 23" key="2">
    <citation type="submission" date="2017-04" db="EMBL/GenBank/DDBJ databases">
        <title>CpG methylation of centromeres and impact of large insertions on vertebrate speciation.</title>
        <authorList>
            <person name="Ichikawa K."/>
            <person name="Yoshimura J."/>
            <person name="Morishita S."/>
        </authorList>
    </citation>
    <scope>NUCLEOTIDE SEQUENCE</scope>
    <source>
        <strain evidence="22 23">HSOK</strain>
    </source>
</reference>
<evidence type="ECO:0000256" key="2">
    <source>
        <dbReference type="ARBA" id="ARBA00011902"/>
    </source>
</evidence>
<dbReference type="PROSITE" id="PS01286">
    <property type="entry name" value="FA58C_2"/>
    <property type="match status" value="1"/>
</dbReference>
<accession>A0A3P9H8T2</accession>
<dbReference type="SMART" id="SM00219">
    <property type="entry name" value="TyrKc"/>
    <property type="match status" value="1"/>
</dbReference>
<keyword evidence="15" id="KW-0675">Receptor</keyword>
<keyword evidence="14" id="KW-1015">Disulfide bond</keyword>
<dbReference type="InterPro" id="IPR020635">
    <property type="entry name" value="Tyr_kinase_cat_dom"/>
</dbReference>
<dbReference type="Gene3D" id="2.60.120.1190">
    <property type="match status" value="1"/>
</dbReference>
<dbReference type="PROSITE" id="PS50011">
    <property type="entry name" value="PROTEIN_KINASE_DOM"/>
    <property type="match status" value="1"/>
</dbReference>
<keyword evidence="3" id="KW-1003">Cell membrane</keyword>
<dbReference type="FunFam" id="1.10.510.10:FF:000053">
    <property type="entry name" value="Epithelial discoidin domain-containing receptor 1"/>
    <property type="match status" value="1"/>
</dbReference>
<dbReference type="InterPro" id="IPR050122">
    <property type="entry name" value="RTK"/>
</dbReference>
<dbReference type="SUPFAM" id="SSF56112">
    <property type="entry name" value="Protein kinase-like (PK-like)"/>
    <property type="match status" value="1"/>
</dbReference>
<feature type="transmembrane region" description="Helical" evidence="19">
    <location>
        <begin position="355"/>
        <end position="376"/>
    </location>
</feature>
<organism evidence="22 23">
    <name type="scientific">Oryzias latipes</name>
    <name type="common">Japanese rice fish</name>
    <name type="synonym">Japanese killifish</name>
    <dbReference type="NCBI Taxonomy" id="8090"/>
    <lineage>
        <taxon>Eukaryota</taxon>
        <taxon>Metazoa</taxon>
        <taxon>Chordata</taxon>
        <taxon>Craniata</taxon>
        <taxon>Vertebrata</taxon>
        <taxon>Euteleostomi</taxon>
        <taxon>Actinopterygii</taxon>
        <taxon>Neopterygii</taxon>
        <taxon>Teleostei</taxon>
        <taxon>Neoteleostei</taxon>
        <taxon>Acanthomorphata</taxon>
        <taxon>Ovalentaria</taxon>
        <taxon>Atherinomorphae</taxon>
        <taxon>Beloniformes</taxon>
        <taxon>Adrianichthyidae</taxon>
        <taxon>Oryziinae</taxon>
        <taxon>Oryzias</taxon>
    </lineage>
</organism>
<evidence type="ECO:0000256" key="11">
    <source>
        <dbReference type="ARBA" id="ARBA00022989"/>
    </source>
</evidence>
<dbReference type="FunFam" id="3.30.200.20:FF:000082">
    <property type="entry name" value="Epithelial discoidin domain-containing receptor 1"/>
    <property type="match status" value="1"/>
</dbReference>
<evidence type="ECO:0000256" key="17">
    <source>
        <dbReference type="ARBA" id="ARBA00051243"/>
    </source>
</evidence>
<dbReference type="InterPro" id="IPR000421">
    <property type="entry name" value="FA58C"/>
</dbReference>
<keyword evidence="11 19" id="KW-1133">Transmembrane helix</keyword>
<dbReference type="GO" id="GO:0004714">
    <property type="term" value="F:transmembrane receptor protein tyrosine kinase activity"/>
    <property type="evidence" value="ECO:0007669"/>
    <property type="project" value="UniProtKB-EC"/>
</dbReference>
<sequence>MSEPHGLKEYLQVDLRSLHFITLVGTQGRHADGMGNEFAQRYRIKYSRDGSNWVSWQDRKGQQVIEGNRNAYDVVLKDLEPPIIARYVRFMPVTDHSMIVCMRVELYGCEWLDGLVSYSIPDGHQMIYRDLEVSFNDSVYDGASAEGSVSFFSSDDVNLKSLQSSENTVNEISADLSSSLTKGLGQLTDGTWGLDDFLHSQIYGVWPGYDYVGWSNRTFPKGYVEMIFDFDHVRNFTSMKVHTSNMFSRGVRVFRQVTCFFWSDSEWEPGPITFRPTPDRVSQRARFVTVTLGDRTAKIIKCRFHFSDVWMLFSEVAFQSGSAVYNTSMGPGKHPKNPLPVDDPTHKVDDSNTRILIGCLVAVIAILSAIIVIMLWRQVWQKMLEKASRRLLDDDLTARLAIQNRAFAFRHSSLSSDSGSTSNSTYERIYPLCADYQEPSRLIRKLPEFAHSAENFSKPQSLEKTLTIALQKPRFEVISIFSPESSSSCMAATASGSDGAPHYAEADIISLQESSDSSIAAANMTPFTGTDSSLREFPREKLSFKEKLGEGQFGEVHLCEAEGMQDFLDEDLSVGEISESLLLVAVKTLREDANKNARNDFLKEIRIMSRLRDPNIVRLLAVCVDTDPLWMITEYMENGDLNQFLCNLRLKEAPDEDKPEQEEGEDSISYTKLINMAVQIASGMKYLSSLNFVHRDLATRNCLVGKNYTIRIADFGMSRNLYKGDYYRIQGRAVLPIRWMSWESILLGKFTMASDVWAFGVTLWEILTLCKEQPYSQLSDEQVIENTGEFFRDKGKQVYLPKPPCCPDSVYNDLMLSCWRRNAKQRPSFQEIHAQLQENMSA</sequence>
<dbReference type="SMART" id="SM00231">
    <property type="entry name" value="FA58C"/>
    <property type="match status" value="1"/>
</dbReference>
<dbReference type="InterPro" id="IPR048525">
    <property type="entry name" value="DDR1-2_DS-like"/>
</dbReference>
<dbReference type="GO" id="GO:0005886">
    <property type="term" value="C:plasma membrane"/>
    <property type="evidence" value="ECO:0007669"/>
    <property type="project" value="UniProtKB-SubCell"/>
</dbReference>
<name>A0A3P9H8T2_ORYLA</name>
<dbReference type="PROSITE" id="PS00239">
    <property type="entry name" value="RECEPTOR_TYR_KIN_II"/>
    <property type="match status" value="1"/>
</dbReference>